<dbReference type="GO" id="GO:0005179">
    <property type="term" value="F:hormone activity"/>
    <property type="evidence" value="ECO:0007669"/>
    <property type="project" value="UniProtKB-KW"/>
</dbReference>
<dbReference type="Ensembl" id="ENSUPAT00010027198.1">
    <property type="protein sequence ID" value="ENSUPAP00010023910.1"/>
    <property type="gene ID" value="ENSUPAG00010018946.1"/>
</dbReference>
<evidence type="ECO:0000313" key="8">
    <source>
        <dbReference type="Proteomes" id="UP000694417"/>
    </source>
</evidence>
<dbReference type="Proteomes" id="UP000694417">
    <property type="component" value="Unplaced"/>
</dbReference>
<evidence type="ECO:0000256" key="1">
    <source>
        <dbReference type="ARBA" id="ARBA00004613"/>
    </source>
</evidence>
<dbReference type="GO" id="GO:0005615">
    <property type="term" value="C:extracellular space"/>
    <property type="evidence" value="ECO:0007669"/>
    <property type="project" value="TreeGrafter"/>
</dbReference>
<proteinExistence type="inferred from homology"/>
<dbReference type="SUPFAM" id="SSF111423">
    <property type="entry name" value="Resistin"/>
    <property type="match status" value="1"/>
</dbReference>
<comment type="subcellular location">
    <subcellularLocation>
        <location evidence="1">Secreted</location>
    </subcellularLocation>
</comment>
<gene>
    <name evidence="7" type="primary">RETNLB</name>
</gene>
<reference evidence="7" key="1">
    <citation type="submission" date="2025-08" db="UniProtKB">
        <authorList>
            <consortium name="Ensembl"/>
        </authorList>
    </citation>
    <scope>IDENTIFICATION</scope>
</reference>
<dbReference type="InterPro" id="IPR036262">
    <property type="entry name" value="Resistin-like_sf"/>
</dbReference>
<evidence type="ECO:0000256" key="5">
    <source>
        <dbReference type="ARBA" id="ARBA00022729"/>
    </source>
</evidence>
<evidence type="ECO:0000313" key="7">
    <source>
        <dbReference type="Ensembl" id="ENSUPAP00010023910.1"/>
    </source>
</evidence>
<dbReference type="AlphaFoldDB" id="A0A8D2KM29"/>
<dbReference type="FunFam" id="2.60.40.4230:FF:000001">
    <property type="entry name" value="Resistin-like beta"/>
    <property type="match status" value="1"/>
</dbReference>
<evidence type="ECO:0000256" key="4">
    <source>
        <dbReference type="ARBA" id="ARBA00022702"/>
    </source>
</evidence>
<dbReference type="CDD" id="cd16333">
    <property type="entry name" value="RELM"/>
    <property type="match status" value="1"/>
</dbReference>
<protein>
    <submittedName>
        <fullName evidence="7">Resistin like beta</fullName>
    </submittedName>
</protein>
<dbReference type="InterPro" id="IPR009714">
    <property type="entry name" value="RELM"/>
</dbReference>
<dbReference type="Pfam" id="PF06954">
    <property type="entry name" value="Resistin"/>
    <property type="match status" value="1"/>
</dbReference>
<evidence type="ECO:0000256" key="2">
    <source>
        <dbReference type="ARBA" id="ARBA00007258"/>
    </source>
</evidence>
<dbReference type="GeneTree" id="ENSGT00390000016177"/>
<keyword evidence="3" id="KW-0964">Secreted</keyword>
<dbReference type="GO" id="GO:0050673">
    <property type="term" value="P:epithelial cell proliferation"/>
    <property type="evidence" value="ECO:0007669"/>
    <property type="project" value="Ensembl"/>
</dbReference>
<keyword evidence="5" id="KW-0732">Signal</keyword>
<dbReference type="PANTHER" id="PTHR21101">
    <property type="entry name" value="RESISTIN"/>
    <property type="match status" value="1"/>
</dbReference>
<sequence length="141" mass="15329">MNCFTLLLYQSPVSRSQLLSIFPPSSRTLTSYRMKHTSCLLIFISLLQLMTPGSSQCSLDSVVNKRIKEALKEYKPSIPTKTLSCVSITSSGRLSSCPAGMVVTGCACGYACGSWDVRGTTTCHCQCSVIDWTTARCCHLA</sequence>
<dbReference type="Gene3D" id="2.60.40.4230">
    <property type="entry name" value="Resistin head domain"/>
    <property type="match status" value="1"/>
</dbReference>
<reference evidence="7" key="2">
    <citation type="submission" date="2025-09" db="UniProtKB">
        <authorList>
            <consortium name="Ensembl"/>
        </authorList>
    </citation>
    <scope>IDENTIFICATION</scope>
</reference>
<accession>A0A8D2KM29</accession>
<keyword evidence="6" id="KW-1015">Disulfide bond</keyword>
<comment type="similarity">
    <text evidence="2">Belongs to the resistin/FIZZ family.</text>
</comment>
<keyword evidence="8" id="KW-1185">Reference proteome</keyword>
<keyword evidence="4" id="KW-0372">Hormone</keyword>
<evidence type="ECO:0000256" key="3">
    <source>
        <dbReference type="ARBA" id="ARBA00022525"/>
    </source>
</evidence>
<evidence type="ECO:0000256" key="6">
    <source>
        <dbReference type="ARBA" id="ARBA00023157"/>
    </source>
</evidence>
<name>A0A8D2KM29_UROPR</name>
<organism evidence="7 8">
    <name type="scientific">Urocitellus parryii</name>
    <name type="common">Arctic ground squirrel</name>
    <name type="synonym">Spermophilus parryii</name>
    <dbReference type="NCBI Taxonomy" id="9999"/>
    <lineage>
        <taxon>Eukaryota</taxon>
        <taxon>Metazoa</taxon>
        <taxon>Chordata</taxon>
        <taxon>Craniata</taxon>
        <taxon>Vertebrata</taxon>
        <taxon>Euteleostomi</taxon>
        <taxon>Mammalia</taxon>
        <taxon>Eutheria</taxon>
        <taxon>Euarchontoglires</taxon>
        <taxon>Glires</taxon>
        <taxon>Rodentia</taxon>
        <taxon>Sciuromorpha</taxon>
        <taxon>Sciuridae</taxon>
        <taxon>Xerinae</taxon>
        <taxon>Marmotini</taxon>
        <taxon>Urocitellus</taxon>
    </lineage>
</organism>
<dbReference type="PANTHER" id="PTHR21101:SF13">
    <property type="entry name" value="RESISTIN-LIKE BETA"/>
    <property type="match status" value="1"/>
</dbReference>